<feature type="signal peptide" evidence="1">
    <location>
        <begin position="1"/>
        <end position="22"/>
    </location>
</feature>
<evidence type="ECO:0000313" key="3">
    <source>
        <dbReference type="EMBL" id="NIK88549.1"/>
    </source>
</evidence>
<feature type="domain" description="Autotransporter" evidence="2">
    <location>
        <begin position="900"/>
        <end position="1212"/>
    </location>
</feature>
<dbReference type="EMBL" id="JAASRM010000001">
    <property type="protein sequence ID" value="NIK88549.1"/>
    <property type="molecule type" value="Genomic_DNA"/>
</dbReference>
<keyword evidence="4" id="KW-1185">Reference proteome</keyword>
<evidence type="ECO:0000313" key="4">
    <source>
        <dbReference type="Proteomes" id="UP000570514"/>
    </source>
</evidence>
<evidence type="ECO:0000259" key="2">
    <source>
        <dbReference type="PROSITE" id="PS51208"/>
    </source>
</evidence>
<organism evidence="3 4">
    <name type="scientific">Rhizomicrobium palustre</name>
    <dbReference type="NCBI Taxonomy" id="189966"/>
    <lineage>
        <taxon>Bacteria</taxon>
        <taxon>Pseudomonadati</taxon>
        <taxon>Pseudomonadota</taxon>
        <taxon>Alphaproteobacteria</taxon>
        <taxon>Micropepsales</taxon>
        <taxon>Micropepsaceae</taxon>
        <taxon>Rhizomicrobium</taxon>
    </lineage>
</organism>
<dbReference type="Gene3D" id="2.40.128.130">
    <property type="entry name" value="Autotransporter beta-domain"/>
    <property type="match status" value="1"/>
</dbReference>
<dbReference type="AlphaFoldDB" id="A0A846MZ71"/>
<proteinExistence type="predicted"/>
<evidence type="ECO:0000256" key="1">
    <source>
        <dbReference type="SAM" id="SignalP"/>
    </source>
</evidence>
<dbReference type="RefSeq" id="WP_167082719.1">
    <property type="nucleotide sequence ID" value="NZ_BAAADC010000001.1"/>
</dbReference>
<name>A0A846MZ71_9PROT</name>
<accession>A0A846MZ71</accession>
<dbReference type="PROSITE" id="PS51208">
    <property type="entry name" value="AUTOTRANSPORTER"/>
    <property type="match status" value="1"/>
</dbReference>
<dbReference type="SUPFAM" id="SSF103515">
    <property type="entry name" value="Autotransporter"/>
    <property type="match status" value="1"/>
</dbReference>
<reference evidence="3 4" key="1">
    <citation type="submission" date="2020-03" db="EMBL/GenBank/DDBJ databases">
        <title>Genomic Encyclopedia of Type Strains, Phase IV (KMG-IV): sequencing the most valuable type-strain genomes for metagenomic binning, comparative biology and taxonomic classification.</title>
        <authorList>
            <person name="Goeker M."/>
        </authorList>
    </citation>
    <scope>NUCLEOTIDE SEQUENCE [LARGE SCALE GENOMIC DNA]</scope>
    <source>
        <strain evidence="3 4">DSM 19867</strain>
    </source>
</reference>
<gene>
    <name evidence="3" type="ORF">FHS83_001867</name>
</gene>
<dbReference type="InterPro" id="IPR005546">
    <property type="entry name" value="Autotransporte_beta"/>
</dbReference>
<keyword evidence="1" id="KW-0732">Signal</keyword>
<dbReference type="InterPro" id="IPR036709">
    <property type="entry name" value="Autotransporte_beta_dom_sf"/>
</dbReference>
<dbReference type="Pfam" id="PF03797">
    <property type="entry name" value="Autotransporter"/>
    <property type="match status" value="1"/>
</dbReference>
<comment type="caution">
    <text evidence="3">The sequence shown here is derived from an EMBL/GenBank/DDBJ whole genome shotgun (WGS) entry which is preliminary data.</text>
</comment>
<protein>
    <recommendedName>
        <fullName evidence="2">Autotransporter domain-containing protein</fullName>
    </recommendedName>
</protein>
<dbReference type="SMART" id="SM00869">
    <property type="entry name" value="Autotransporter"/>
    <property type="match status" value="1"/>
</dbReference>
<sequence>MSKRSLMLSTAAVALLTGAGLADTTIDSSKSDAYTTGAKASSNTGQEKAGNIIIKSGGSIGASVASQGALTINDNSYALVQGTITNKDKDNASAIRVDLSTNPDLHGATFQNSSGATIAGTGIYLDSGSSVSVTGSNTGKIGLYLDSTGCTSSGSCSYTGNVQVGAGSTLAVSGDKGTGIQIGNSANTFGTLKGNLQISGVVTATAATTTNTSTSMVGVASYGTIDGNFILDNTGAINAYGHGATALFIGGNGITGSMTLGGSVTSSVLANQTLNYTQKINTTTNAEAGPALSIGASVLKGIEILGPTSTGASAATGSITAQGAGPAVSIFAGTNGSVIGVYSADTANPGFSFYNRGGITASYTNYDKSTTAMSISGGSSTAQTVFTGGIFNSGTMRADAVSSGTTGASNKLVATGLFVGDYVQLSANTGGKLAGTGTTVPGDQAALVNSGLGSASSGGQIVASVTGTRGGIAQALVISGNATVPSIINTGTIAASVTTNDATLSGAYGSNNPVAAFAIWDSSGTLTSIVNSGTISASAGYQASTNGTISALDNNQQTAIAIKLGGSASSPSSASTSIKNYSSSNRAATIVGDIYFGTGNNQVLDLVGNGPSLLSTVTGNVTYGMIAGGSTSGDKLHIGNYAVLTGQVNTLESVRGAGVQVDIDTHGTLNLLNAATAMNATQVTVNTGGTLNLGVSRSLTQNGVLAAQSVTFADDATLTASYQSYVPQGTNQFVLMTANKGQLQISPTVIANFNNARDSQNNLRTPFLLKTASMCSTQNDANCARPASLPSTQDALLINVAMKNASELGLTAGSIATQATTTANGKATTLFEQANLALGIDNDLGAAFVNGITNTKQAAAAYNNMAPNVTGGTRAIAISITDSATGPVAARQRALRMYDKTQGDMTIWGQEFVQMLKDPGTGAIDPNTGFKTNSGFKDHGFGLALGIDSGSPKYGWYGLALTYYQGDVNELARNAHSNEQWYLLSGYTSWRGKGLFLDTKIDAGYGNITGKRVQLLGIPNSAGTGVSYYSRQADNKHAGALVSGSVVTGAAFSYGAATLMPQINLDGMLLREEGYTEKNPGTTTVGDGFDLKVQQYYAKSLRAFVGLNARYDLDLGGIFLQPEGRAGYRYDFLNDPAKVKAAFAYANITANSITAGDTFTLTGPEPSQGSFVLGGSLAATTDAWTLGLNFDFVKGSNGAFQQIGTVHLLGRI</sequence>
<dbReference type="Proteomes" id="UP000570514">
    <property type="component" value="Unassembled WGS sequence"/>
</dbReference>
<feature type="chain" id="PRO_5032516919" description="Autotransporter domain-containing protein" evidence="1">
    <location>
        <begin position="23"/>
        <end position="1212"/>
    </location>
</feature>